<dbReference type="RefSeq" id="WP_092309142.1">
    <property type="nucleotide sequence ID" value="NZ_FNTJ01000001.1"/>
</dbReference>
<evidence type="ECO:0000313" key="3">
    <source>
        <dbReference type="Proteomes" id="UP000198982"/>
    </source>
</evidence>
<reference evidence="3" key="1">
    <citation type="submission" date="2016-10" db="EMBL/GenBank/DDBJ databases">
        <authorList>
            <person name="Varghese N."/>
            <person name="Submissions S."/>
        </authorList>
    </citation>
    <scope>NUCLEOTIDE SEQUENCE [LARGE SCALE GENOMIC DNA]</scope>
    <source>
        <strain evidence="3">DSM 9751</strain>
    </source>
</reference>
<name>A0A1H4JC86_9PSED</name>
<accession>A0A1H4JC86</accession>
<protein>
    <recommendedName>
        <fullName evidence="4">DUF4175 domain-containing protein</fullName>
    </recommendedName>
</protein>
<dbReference type="Proteomes" id="UP000198982">
    <property type="component" value="Unassembled WGS sequence"/>
</dbReference>
<sequence>MKPRQASFWKVFGAPLALGLLCAAGLFAALLGDGLWDSLSWLGLGLPTLIALHGLLRRKPAA</sequence>
<proteinExistence type="predicted"/>
<gene>
    <name evidence="2" type="ORF">SAMN05216178_0305</name>
</gene>
<evidence type="ECO:0000313" key="2">
    <source>
        <dbReference type="EMBL" id="SEB43969.1"/>
    </source>
</evidence>
<keyword evidence="3" id="KW-1185">Reference proteome</keyword>
<keyword evidence="1" id="KW-1133">Transmembrane helix</keyword>
<dbReference type="EMBL" id="FNTJ01000001">
    <property type="protein sequence ID" value="SEB43969.1"/>
    <property type="molecule type" value="Genomic_DNA"/>
</dbReference>
<organism evidence="2 3">
    <name type="scientific">Pseudomonas saponiphila</name>
    <dbReference type="NCBI Taxonomy" id="556534"/>
    <lineage>
        <taxon>Bacteria</taxon>
        <taxon>Pseudomonadati</taxon>
        <taxon>Pseudomonadota</taxon>
        <taxon>Gammaproteobacteria</taxon>
        <taxon>Pseudomonadales</taxon>
        <taxon>Pseudomonadaceae</taxon>
        <taxon>Pseudomonas</taxon>
    </lineage>
</organism>
<keyword evidence="1" id="KW-0472">Membrane</keyword>
<evidence type="ECO:0000256" key="1">
    <source>
        <dbReference type="SAM" id="Phobius"/>
    </source>
</evidence>
<evidence type="ECO:0008006" key="4">
    <source>
        <dbReference type="Google" id="ProtNLM"/>
    </source>
</evidence>
<keyword evidence="1" id="KW-0812">Transmembrane</keyword>
<dbReference type="AlphaFoldDB" id="A0A1H4JC86"/>
<feature type="transmembrane region" description="Helical" evidence="1">
    <location>
        <begin position="38"/>
        <end position="56"/>
    </location>
</feature>